<feature type="transmembrane region" description="Helical" evidence="7">
    <location>
        <begin position="764"/>
        <end position="787"/>
    </location>
</feature>
<dbReference type="SUPFAM" id="SSF52540">
    <property type="entry name" value="P-loop containing nucleoside triphosphate hydrolases"/>
    <property type="match status" value="2"/>
</dbReference>
<dbReference type="InterPro" id="IPR027417">
    <property type="entry name" value="P-loop_NTPase"/>
</dbReference>
<keyword evidence="11" id="KW-1185">Reference proteome</keyword>
<feature type="transmembrane region" description="Helical" evidence="7">
    <location>
        <begin position="1149"/>
        <end position="1173"/>
    </location>
</feature>
<keyword evidence="5 7" id="KW-1133">Transmembrane helix</keyword>
<dbReference type="GO" id="GO:0016887">
    <property type="term" value="F:ATP hydrolysis activity"/>
    <property type="evidence" value="ECO:0007669"/>
    <property type="project" value="InterPro"/>
</dbReference>
<evidence type="ECO:0000256" key="7">
    <source>
        <dbReference type="SAM" id="Phobius"/>
    </source>
</evidence>
<comment type="subcellular location">
    <subcellularLocation>
        <location evidence="1">Membrane</location>
        <topology evidence="1">Multi-pass membrane protein</topology>
    </subcellularLocation>
</comment>
<feature type="transmembrane region" description="Helical" evidence="7">
    <location>
        <begin position="1208"/>
        <end position="1229"/>
    </location>
</feature>
<dbReference type="PANTHER" id="PTHR43038:SF3">
    <property type="entry name" value="ABC TRANSPORTER G FAMILY MEMBER 20 ISOFORM X1"/>
    <property type="match status" value="1"/>
</dbReference>
<dbReference type="GO" id="GO:0140359">
    <property type="term" value="F:ABC-type transporter activity"/>
    <property type="evidence" value="ECO:0007669"/>
    <property type="project" value="InterPro"/>
</dbReference>
<proteinExistence type="predicted"/>
<sequence length="1295" mass="145986">LNRLFRLIHDNDFFRTHCWESILGRPSCLKQPKYFIDNDLNWLIEIITGFQNFVNTEHLHLNVMGLYQSNALSAERKALNILTIWAVMHNRDKLAKVFWKHSDQPVHLALVISMMFDRLSWYAIDNNMKSDLKQKSKVFADFANGVLDICYNEDIFRANNVLNQSIQDWNYKTAVDIAANAQLRQFLAHPCCQKFLTNTFLGNIRLREINWGMFPIPAAIKILLCAFLVFPLFIWVRFKSNEIEIQDNVTTDDEFEDGYDDIYREDNTESSVITDDTTDQVKVGYMNPSLAKSVANSYDNIINQSKNRFNNSIRGHMFVARPPPLHQMLAMFFSAPITKFYVSQFFYFLYLPLLSLSVIYPGCGLWKLDLLVCIWTTVLCMDYIRRTYIIIKKYTAVPVFLKSLLHNPPLLILDEPTVGVDLILRETIWKHLENLCKTGLTVILTTHYIEEARNAAKVGFMRSGRILAEDSPHHLLRRHQLMTLEEVFLKLSQLDDQTKVHHIIGQDIKHIPVSVYNPEQLDKASSLSELFLDSIDEKHITLVRYKTLKSAIDAVKENDVWAVIHFQTNFSEALRMRSILSTDSDADIINSSSIRLQLDMSNQVIGFQIQRQIFEAFLKFVSVLAQTYGINPEALKPPIIIDPPIYGIPKQSLISFIAPGALIMVAYFATTVMTCHLLIKERSDGLVERSLVAGVTPFEFVLSHIILQTLLLVLQVGLKLMVAFLVFVIPNSGSIISAVILVFLQGLCGLMFGLMISAVCHDEIYANTLGIGAFFPSVMIGGIFWPLESMPTALRYISQTLPSTLAIETLRCILLRGWGGIYGLLGSSGCGKTTLLKCALGRLEPTRGSICLFGKTPGSPDSKVPGPGVGYMPQELALYEEFTIEEILKYFGRLFGIQSKVVDSRIEFLVDLLQLPDKNRMITKLSGGQKRRVSIATALLHNPPLLILDEPTVGLDLILREAIWKHLEFLCQNGLTVIVTTHYIEEARSAQTVGFMRSGRLLAEDSPEGLLRHYGFTTLEAVFLKLSQLQDNRKSDKTFDMDNEEKIDFKSNESDESIDVMVESEIELNSCQMAYKMSRTKSIANGPPVYGSQNPSFNSFVAPGALLVVAYFGTTTVTSHLLIKERTDGLVDRNLVAGVKPLEFVFSHVILQLFILSLQVGLKLILVFIVYTIPTNGSIISASAITFLQGLCGLMFGLMISAICPDEIYATTLCIGAFFPTVMMGGIFWPLESMPTGIRYVSQLLPSTLAIESLRNILLRGWGLSHSHVLIGFIMTILWLLFFGINALAFFVKKL</sequence>
<evidence type="ECO:0000256" key="1">
    <source>
        <dbReference type="ARBA" id="ARBA00004141"/>
    </source>
</evidence>
<evidence type="ECO:0000259" key="8">
    <source>
        <dbReference type="PROSITE" id="PS50893"/>
    </source>
</evidence>
<feature type="transmembrane region" description="Helical" evidence="7">
    <location>
        <begin position="653"/>
        <end position="679"/>
    </location>
</feature>
<feature type="transmembrane region" description="Helical" evidence="7">
    <location>
        <begin position="1179"/>
        <end position="1201"/>
    </location>
</feature>
<feature type="transmembrane region" description="Helical" evidence="7">
    <location>
        <begin position="340"/>
        <end position="360"/>
    </location>
</feature>
<dbReference type="Proteomes" id="UP000728032">
    <property type="component" value="Unassembled WGS sequence"/>
</dbReference>
<dbReference type="Pfam" id="PF12698">
    <property type="entry name" value="ABC2_membrane_3"/>
    <property type="match status" value="2"/>
</dbReference>
<dbReference type="InterPro" id="IPR013525">
    <property type="entry name" value="ABC2_TM"/>
</dbReference>
<protein>
    <submittedName>
        <fullName evidence="10">Uncharacterized protein</fullName>
    </submittedName>
</protein>
<organism evidence="10">
    <name type="scientific">Oppiella nova</name>
    <dbReference type="NCBI Taxonomy" id="334625"/>
    <lineage>
        <taxon>Eukaryota</taxon>
        <taxon>Metazoa</taxon>
        <taxon>Ecdysozoa</taxon>
        <taxon>Arthropoda</taxon>
        <taxon>Chelicerata</taxon>
        <taxon>Arachnida</taxon>
        <taxon>Acari</taxon>
        <taxon>Acariformes</taxon>
        <taxon>Sarcoptiformes</taxon>
        <taxon>Oribatida</taxon>
        <taxon>Brachypylina</taxon>
        <taxon>Oppioidea</taxon>
        <taxon>Oppiidae</taxon>
        <taxon>Oppiella</taxon>
    </lineage>
</organism>
<dbReference type="GO" id="GO:0016020">
    <property type="term" value="C:membrane"/>
    <property type="evidence" value="ECO:0007669"/>
    <property type="project" value="UniProtKB-SubCell"/>
</dbReference>
<dbReference type="Pfam" id="PF00005">
    <property type="entry name" value="ABC_tran"/>
    <property type="match status" value="1"/>
</dbReference>
<evidence type="ECO:0000313" key="10">
    <source>
        <dbReference type="EMBL" id="CAD7643203.1"/>
    </source>
</evidence>
<dbReference type="Gene3D" id="3.40.50.300">
    <property type="entry name" value="P-loop containing nucleotide triphosphate hydrolases"/>
    <property type="match status" value="2"/>
</dbReference>
<dbReference type="InterPro" id="IPR003439">
    <property type="entry name" value="ABC_transporter-like_ATP-bd"/>
</dbReference>
<keyword evidence="3" id="KW-0547">Nucleotide-binding</keyword>
<feature type="transmembrane region" description="Helical" evidence="7">
    <location>
        <begin position="216"/>
        <end position="236"/>
    </location>
</feature>
<dbReference type="InterPro" id="IPR003593">
    <property type="entry name" value="AAA+_ATPase"/>
</dbReference>
<feature type="transmembrane region" description="Helical" evidence="7">
    <location>
        <begin position="1269"/>
        <end position="1292"/>
    </location>
</feature>
<evidence type="ECO:0000313" key="11">
    <source>
        <dbReference type="Proteomes" id="UP000728032"/>
    </source>
</evidence>
<evidence type="ECO:0000256" key="2">
    <source>
        <dbReference type="ARBA" id="ARBA00022692"/>
    </source>
</evidence>
<evidence type="ECO:0000256" key="4">
    <source>
        <dbReference type="ARBA" id="ARBA00022840"/>
    </source>
</evidence>
<dbReference type="PROSITE" id="PS00211">
    <property type="entry name" value="ABC_TRANSPORTER_1"/>
    <property type="match status" value="1"/>
</dbReference>
<keyword evidence="4" id="KW-0067">ATP-binding</keyword>
<dbReference type="CDD" id="cd03230">
    <property type="entry name" value="ABC_DR_subfamily_A"/>
    <property type="match status" value="1"/>
</dbReference>
<evidence type="ECO:0000256" key="3">
    <source>
        <dbReference type="ARBA" id="ARBA00022741"/>
    </source>
</evidence>
<name>A0A7R9LME4_9ACAR</name>
<feature type="domain" description="ABC transporter" evidence="8">
    <location>
        <begin position="794"/>
        <end position="1023"/>
    </location>
</feature>
<feature type="domain" description="ABC transmembrane type-2" evidence="9">
    <location>
        <begin position="1055"/>
        <end position="1294"/>
    </location>
</feature>
<dbReference type="PANTHER" id="PTHR43038">
    <property type="entry name" value="ATP-BINDING CASSETTE, SUB-FAMILY H, MEMBER 1"/>
    <property type="match status" value="1"/>
</dbReference>
<reference evidence="10" key="1">
    <citation type="submission" date="2020-11" db="EMBL/GenBank/DDBJ databases">
        <authorList>
            <person name="Tran Van P."/>
        </authorList>
    </citation>
    <scope>NUCLEOTIDE SEQUENCE</scope>
</reference>
<dbReference type="SMART" id="SM00382">
    <property type="entry name" value="AAA"/>
    <property type="match status" value="1"/>
</dbReference>
<dbReference type="InterPro" id="IPR057366">
    <property type="entry name" value="TRPM-like"/>
</dbReference>
<evidence type="ECO:0000256" key="5">
    <source>
        <dbReference type="ARBA" id="ARBA00022989"/>
    </source>
</evidence>
<dbReference type="PROSITE" id="PS51012">
    <property type="entry name" value="ABC_TM2"/>
    <property type="match status" value="2"/>
</dbReference>
<feature type="non-terminal residue" evidence="10">
    <location>
        <position position="1"/>
    </location>
</feature>
<evidence type="ECO:0000256" key="6">
    <source>
        <dbReference type="ARBA" id="ARBA00023136"/>
    </source>
</evidence>
<dbReference type="InterPro" id="IPR017871">
    <property type="entry name" value="ABC_transporter-like_CS"/>
</dbReference>
<dbReference type="OrthoDB" id="301415at2759"/>
<dbReference type="EMBL" id="OC916112">
    <property type="protein sequence ID" value="CAD7643203.1"/>
    <property type="molecule type" value="Genomic_DNA"/>
</dbReference>
<keyword evidence="6 7" id="KW-0472">Membrane</keyword>
<dbReference type="InterPro" id="IPR047817">
    <property type="entry name" value="ABC2_TM_bact-type"/>
</dbReference>
<keyword evidence="2 7" id="KW-0812">Transmembrane</keyword>
<dbReference type="EMBL" id="CAJPVJ010001287">
    <property type="protein sequence ID" value="CAG2164461.1"/>
    <property type="molecule type" value="Genomic_DNA"/>
</dbReference>
<feature type="domain" description="ABC transmembrane type-2" evidence="9">
    <location>
        <begin position="611"/>
        <end position="846"/>
    </location>
</feature>
<accession>A0A7R9LME4</accession>
<dbReference type="GO" id="GO:0005524">
    <property type="term" value="F:ATP binding"/>
    <property type="evidence" value="ECO:0007669"/>
    <property type="project" value="UniProtKB-KW"/>
</dbReference>
<gene>
    <name evidence="10" type="ORF">ONB1V03_LOCUS4015</name>
</gene>
<dbReference type="Pfam" id="PF25508">
    <property type="entry name" value="TRPM2"/>
    <property type="match status" value="1"/>
</dbReference>
<evidence type="ECO:0000259" key="9">
    <source>
        <dbReference type="PROSITE" id="PS51012"/>
    </source>
</evidence>
<dbReference type="PROSITE" id="PS50893">
    <property type="entry name" value="ABC_TRANSPORTER_2"/>
    <property type="match status" value="1"/>
</dbReference>